<dbReference type="InParanoid" id="A3LN51"/>
<feature type="domain" description="S-Me-THD N-terminal" evidence="3">
    <location>
        <begin position="603"/>
        <end position="765"/>
    </location>
</feature>
<dbReference type="EMBL" id="CP000496">
    <property type="protein sequence ID" value="ABN64266.1"/>
    <property type="molecule type" value="Genomic_DNA"/>
</dbReference>
<dbReference type="InterPro" id="IPR045079">
    <property type="entry name" value="Oxoprolinase-like"/>
</dbReference>
<reference evidence="5 6" key="1">
    <citation type="journal article" date="2007" name="Nat. Biotechnol.">
        <title>Genome sequence of the lignocellulose-bioconverting and xylose-fermenting yeast Pichia stipitis.</title>
        <authorList>
            <person name="Jeffries T.W."/>
            <person name="Grigoriev I.V."/>
            <person name="Grimwood J."/>
            <person name="Laplaza J.M."/>
            <person name="Aerts A."/>
            <person name="Salamov A."/>
            <person name="Schmutz J."/>
            <person name="Lindquist E."/>
            <person name="Dehal P."/>
            <person name="Shapiro H."/>
            <person name="Jin Y.S."/>
            <person name="Passoth V."/>
            <person name="Richardson P.M."/>
        </authorList>
    </citation>
    <scope>NUCLEOTIDE SEQUENCE [LARGE SCALE GENOMIC DNA]</scope>
    <source>
        <strain evidence="6">ATCC 58785 / CBS 6054 / NBRC 10063 / NRRL Y-11545</strain>
    </source>
</reference>
<dbReference type="RefSeq" id="XP_001382295.1">
    <property type="nucleotide sequence ID" value="XM_001382258.1"/>
</dbReference>
<dbReference type="Pfam" id="PF05378">
    <property type="entry name" value="Hydant_A_N"/>
    <property type="match status" value="1"/>
</dbReference>
<dbReference type="InterPro" id="IPR024071">
    <property type="entry name" value="S-Me-THD_C_sf"/>
</dbReference>
<proteinExistence type="predicted"/>
<dbReference type="GeneID" id="4836786"/>
<dbReference type="PANTHER" id="PTHR11365:SF10">
    <property type="entry name" value="HYDANTOINASE_OXOPROLINASE"/>
    <property type="match status" value="1"/>
</dbReference>
<protein>
    <recommendedName>
        <fullName evidence="7">Hydantoinase</fullName>
    </recommendedName>
</protein>
<dbReference type="InterPro" id="IPR002821">
    <property type="entry name" value="Hydantoinase_A"/>
</dbReference>
<evidence type="ECO:0000259" key="4">
    <source>
        <dbReference type="Pfam" id="PF20906"/>
    </source>
</evidence>
<accession>A3LN51</accession>
<dbReference type="GO" id="GO:0016787">
    <property type="term" value="F:hydrolase activity"/>
    <property type="evidence" value="ECO:0007669"/>
    <property type="project" value="InterPro"/>
</dbReference>
<organism evidence="5 6">
    <name type="scientific">Scheffersomyces stipitis (strain ATCC 58785 / CBS 6054 / NBRC 10063 / NRRL Y-11545)</name>
    <name type="common">Yeast</name>
    <name type="synonym">Pichia stipitis</name>
    <dbReference type="NCBI Taxonomy" id="322104"/>
    <lineage>
        <taxon>Eukaryota</taxon>
        <taxon>Fungi</taxon>
        <taxon>Dikarya</taxon>
        <taxon>Ascomycota</taxon>
        <taxon>Saccharomycotina</taxon>
        <taxon>Pichiomycetes</taxon>
        <taxon>Debaryomycetaceae</taxon>
        <taxon>Scheffersomyces</taxon>
    </lineage>
</organism>
<dbReference type="Pfam" id="PF06032">
    <property type="entry name" value="S-Me-THD_N"/>
    <property type="match status" value="1"/>
</dbReference>
<dbReference type="PANTHER" id="PTHR11365">
    <property type="entry name" value="5-OXOPROLINASE RELATED"/>
    <property type="match status" value="1"/>
</dbReference>
<dbReference type="Gene3D" id="2.40.390.10">
    <property type="entry name" value="CV3147-like"/>
    <property type="match status" value="1"/>
</dbReference>
<dbReference type="InterPro" id="IPR048350">
    <property type="entry name" value="S-Me-THD-like_C"/>
</dbReference>
<feature type="domain" description="Hydantoinase/oxoprolinase N-terminal" evidence="2">
    <location>
        <begin position="9"/>
        <end position="188"/>
    </location>
</feature>
<dbReference type="OMA" id="IDMMKTS"/>
<dbReference type="Pfam" id="PF01968">
    <property type="entry name" value="Hydantoinase_A"/>
    <property type="match status" value="1"/>
</dbReference>
<evidence type="ECO:0000259" key="1">
    <source>
        <dbReference type="Pfam" id="PF01968"/>
    </source>
</evidence>
<feature type="domain" description="S-Me-THD-like C-terminal" evidence="4">
    <location>
        <begin position="771"/>
        <end position="969"/>
    </location>
</feature>
<dbReference type="InterPro" id="IPR043129">
    <property type="entry name" value="ATPase_NBD"/>
</dbReference>
<feature type="domain" description="Hydantoinase A/oxoprolinase" evidence="1">
    <location>
        <begin position="208"/>
        <end position="418"/>
    </location>
</feature>
<name>A3LN51_PICST</name>
<dbReference type="OrthoDB" id="5404895at2759"/>
<dbReference type="AlphaFoldDB" id="A3LN51"/>
<dbReference type="InterPro" id="IPR008040">
    <property type="entry name" value="Hydant_A_N"/>
</dbReference>
<dbReference type="Pfam" id="PF20906">
    <property type="entry name" value="S-Me-THD_C"/>
    <property type="match status" value="1"/>
</dbReference>
<dbReference type="Gene3D" id="3.40.1610.10">
    <property type="entry name" value="CV3147-like domain"/>
    <property type="match status" value="1"/>
</dbReference>
<gene>
    <name evidence="5" type="ORF">PICST_41374</name>
</gene>
<sequence>MTRERKLLIGIDVGGTNTDSVLLDPSLVSDTTTRGIIAWNKANTTSDVSDGIEAALTELFTLAPKVYKEDVGAVTIGTTHFLNAVIEQDRGKLDKVAVLRFVGPYSQKTEPFCEFPAGLKDILKGYVAYLDGGHYVHGEEVSELNKKEIHDHCMKIKELNIHAVVLVAQFSPLKNEHENIAEGIIKEVLPDIQIVKSYEIAGIGFLERENAAILNAGILRFANKVIASFNAAVRRVGLNCPVMLTQNDGTVLPSSAARKCPINTFSSGATNSMRGASILCSGDESIKGQSVLVVDVGGTTTDIGVLLPTGFPRQSASFSYVGGVRMNFSMPQVHSFGLGGGSKVRFNKKITIGPDSVGNEIRKQAIIFGGDTLTASDMAVGIGKQAGLEPELFNIGDPQKLDGKLNEKHMKEFQDEVKYLLEKHIDRMRTSAEPVPVLVVGGGSFIVPSDIEGSSKVLRPPYHGVANAIGAAMSKISGRKHLIKVVPNEKEAKENALQECIEEAKENAVVKGAIRDSLTIVELSHDPIPYIPNTYEFIVKVVGDADHSRVPEVNLEKSLDNLSGGSVLKEVTTPVEEFTIENVDIEKYKPKIENREWIISEIDLEFLKIGTYILGCGGGGTPHPTFIDIRNMLRNGATIRVIDIDDVSKYTDGKRSIICVGFAGSPTVASEMLKADELLEAAKSLIQFTGQEAKVVCPLEIGGGNGFTGFEVGASNKLNIPVVDSDFMGRAYPTLWQSSANAIYEKFPYWPAAVSNGNSSSMLISEASNCESLERLIRSTCVEVGTHVGVVMAPMTSEELTGGTVPGSISLAWRIGRAVLLARQKLEHDLIPQRIIESVGGKSSGSHLFTGKIVDVSRKVHKGHVYGEVIIEEPETKKQMVIPFKNENILCRVRETAEEEGKVVCAVPDLIAVLESETGEALGTPDYKYGLIVNVISISPSNIWTDTEKAMAIGGPASFGFDEVEYVPVGTYTRPVSVIEEYC</sequence>
<keyword evidence="6" id="KW-1185">Reference proteome</keyword>
<dbReference type="SUPFAM" id="SSF53067">
    <property type="entry name" value="Actin-like ATPase domain"/>
    <property type="match status" value="1"/>
</dbReference>
<evidence type="ECO:0000313" key="5">
    <source>
        <dbReference type="EMBL" id="ABN64266.1"/>
    </source>
</evidence>
<dbReference type="eggNOG" id="ENOG502QQBE">
    <property type="taxonomic scope" value="Eukaryota"/>
</dbReference>
<evidence type="ECO:0000259" key="3">
    <source>
        <dbReference type="Pfam" id="PF06032"/>
    </source>
</evidence>
<dbReference type="SUPFAM" id="SSF160991">
    <property type="entry name" value="CV3147-like"/>
    <property type="match status" value="1"/>
</dbReference>
<dbReference type="InterPro" id="IPR010318">
    <property type="entry name" value="S-Me-THD_N"/>
</dbReference>
<dbReference type="HOGENOM" id="CLU_007154_0_0_1"/>
<evidence type="ECO:0008006" key="7">
    <source>
        <dbReference type="Google" id="ProtNLM"/>
    </source>
</evidence>
<dbReference type="InterPro" id="IPR027479">
    <property type="entry name" value="S-Me-THD_N_sf"/>
</dbReference>
<dbReference type="Proteomes" id="UP000002258">
    <property type="component" value="Chromosome 2"/>
</dbReference>
<evidence type="ECO:0000259" key="2">
    <source>
        <dbReference type="Pfam" id="PF05378"/>
    </source>
</evidence>
<evidence type="ECO:0000313" key="6">
    <source>
        <dbReference type="Proteomes" id="UP000002258"/>
    </source>
</evidence>
<dbReference type="FunFam" id="3.40.1610.10:FF:000001">
    <property type="entry name" value="Hydantoinase, putative"/>
    <property type="match status" value="1"/>
</dbReference>
<dbReference type="KEGG" id="pic:PICST_41374"/>